<protein>
    <recommendedName>
        <fullName evidence="14">PTS system sucrose-specific EIIBCA component</fullName>
        <ecNumber evidence="11">2.7.1.211</ecNumber>
    </recommendedName>
    <alternativeName>
        <fullName evidence="15">EIIBCA-Scr</fullName>
    </alternativeName>
</protein>
<evidence type="ECO:0000256" key="8">
    <source>
        <dbReference type="ARBA" id="ARBA00022777"/>
    </source>
</evidence>
<keyword evidence="9 17" id="KW-1133">Transmembrane helix</keyword>
<evidence type="ECO:0000256" key="9">
    <source>
        <dbReference type="ARBA" id="ARBA00022989"/>
    </source>
</evidence>
<dbReference type="GO" id="GO:0090589">
    <property type="term" value="F:protein-phosphocysteine-trehalose phosphotransferase system transporter activity"/>
    <property type="evidence" value="ECO:0007669"/>
    <property type="project" value="TreeGrafter"/>
</dbReference>
<dbReference type="Pfam" id="PF00358">
    <property type="entry name" value="PTS_EIIA_1"/>
    <property type="match status" value="1"/>
</dbReference>
<sequence length="652" mass="68820">MAYEKLAKEILDNVGGKENVNSLAHCITRLRFKLKDEGKANTEHLKKMDGVVTVMKSGGQYQVVIGNHVPDVYAQVVKEGNLDNASDSDNSDSKGASNPFDAFIDMISGIFQPVLGVLAATGMIKGFNALFVAIGAYAQTSGTYQILNAAGDALFYFFPIFLGYTAAKKFGLAPFIGMAIGGALVYPDIAGLAGDPLYTLFAGTIFESPVMIEFLGLPVILPQGGYGTTVIPIILAVFFASKVEKVMKKIIPDVIKLFLVPFTTILIVAPITFLLIGPLANWGANIIGSATLAVYAFSPVLAGLLIGGFWQVFVIFGLHWGLIPIALNNMTTAGYDPILAMSFIASFAQTGVIIGVLLKTKERKLKTLSIPAIISGIFGVTEPAIYGISLPLKKPFIISCIGGALGGATLAYFSVSTYVMGGLGVFGYTNMLDPNVSGLQDLPLIIGISVVAVIFGAVATYLIGFGTLFDDAEVATDQGIETKNATTTEGAIVQANGESYVEKEVIESPVAGQVLPLSEVKDEAFSSGAMGRGIAIEPTDGKVVSPVKGKVTALFPTGHAIGITSDEGVELLIHVGMDTVQLDGEGFKTYVENGDTVEVGQTLIDFDIQGIKEAGYLVTTPVLVTNADNYLDLLTTDSKTIAMNEYLMTVVI</sequence>
<dbReference type="OrthoDB" id="9769191at2"/>
<evidence type="ECO:0000256" key="10">
    <source>
        <dbReference type="ARBA" id="ARBA00023136"/>
    </source>
</evidence>
<feature type="transmembrane region" description="Helical" evidence="17">
    <location>
        <begin position="144"/>
        <end position="164"/>
    </location>
</feature>
<evidence type="ECO:0000256" key="15">
    <source>
        <dbReference type="ARBA" id="ARBA00081008"/>
    </source>
</evidence>
<dbReference type="FunFam" id="3.30.1360.60:FF:000001">
    <property type="entry name" value="PTS system glucose-specific IIBC component PtsG"/>
    <property type="match status" value="1"/>
</dbReference>
<keyword evidence="8" id="KW-0418">Kinase</keyword>
<evidence type="ECO:0000313" key="22">
    <source>
        <dbReference type="Proteomes" id="UP000307201"/>
    </source>
</evidence>
<dbReference type="InterPro" id="IPR001127">
    <property type="entry name" value="PTS_EIIA_1_perm"/>
</dbReference>
<evidence type="ECO:0000256" key="4">
    <source>
        <dbReference type="ARBA" id="ARBA00022597"/>
    </source>
</evidence>
<keyword evidence="2" id="KW-0813">Transport</keyword>
<comment type="caution">
    <text evidence="21">The sequence shown here is derived from an EMBL/GenBank/DDBJ whole genome shotgun (WGS) entry which is preliminary data.</text>
</comment>
<feature type="transmembrane region" description="Helical" evidence="17">
    <location>
        <begin position="114"/>
        <end position="138"/>
    </location>
</feature>
<dbReference type="SUPFAM" id="SSF55604">
    <property type="entry name" value="Glucose permease domain IIB"/>
    <property type="match status" value="1"/>
</dbReference>
<evidence type="ECO:0000256" key="1">
    <source>
        <dbReference type="ARBA" id="ARBA00004651"/>
    </source>
</evidence>
<keyword evidence="5" id="KW-0808">Transferase</keyword>
<evidence type="ECO:0000256" key="3">
    <source>
        <dbReference type="ARBA" id="ARBA00022475"/>
    </source>
</evidence>
<evidence type="ECO:0000313" key="21">
    <source>
        <dbReference type="EMBL" id="TLQ08019.1"/>
    </source>
</evidence>
<feature type="transmembrane region" description="Helical" evidence="17">
    <location>
        <begin position="339"/>
        <end position="358"/>
    </location>
</feature>
<dbReference type="GO" id="GO:0008982">
    <property type="term" value="F:protein-N(PI)-phosphohistidine-sugar phosphotransferase activity"/>
    <property type="evidence" value="ECO:0007669"/>
    <property type="project" value="InterPro"/>
</dbReference>
<evidence type="ECO:0000256" key="5">
    <source>
        <dbReference type="ARBA" id="ARBA00022679"/>
    </source>
</evidence>
<feature type="transmembrane region" description="Helical" evidence="17">
    <location>
        <begin position="442"/>
        <end position="463"/>
    </location>
</feature>
<dbReference type="Proteomes" id="UP000307201">
    <property type="component" value="Unassembled WGS sequence"/>
</dbReference>
<feature type="transmembrane region" description="Helical" evidence="17">
    <location>
        <begin position="253"/>
        <end position="276"/>
    </location>
</feature>
<dbReference type="Pfam" id="PF02378">
    <property type="entry name" value="PTS_EIIC"/>
    <property type="match status" value="1"/>
</dbReference>
<dbReference type="GO" id="GO:0009401">
    <property type="term" value="P:phosphoenolpyruvate-dependent sugar phosphotransferase system"/>
    <property type="evidence" value="ECO:0007669"/>
    <property type="project" value="UniProtKB-KW"/>
</dbReference>
<dbReference type="InterPro" id="IPR001996">
    <property type="entry name" value="PTS_IIB_1"/>
</dbReference>
<dbReference type="PROSITE" id="PS00371">
    <property type="entry name" value="PTS_EIIA_TYPE_1_HIS"/>
    <property type="match status" value="1"/>
</dbReference>
<dbReference type="GO" id="GO:0015771">
    <property type="term" value="P:trehalose transport"/>
    <property type="evidence" value="ECO:0007669"/>
    <property type="project" value="TreeGrafter"/>
</dbReference>
<keyword evidence="10 17" id="KW-0472">Membrane</keyword>
<keyword evidence="4" id="KW-0762">Sugar transport</keyword>
<feature type="domain" description="PTS EIIC type-1" evidence="20">
    <location>
        <begin position="105"/>
        <end position="479"/>
    </location>
</feature>
<dbReference type="EC" id="2.7.1.211" evidence="11"/>
<dbReference type="NCBIfam" id="TIGR01995">
    <property type="entry name" value="PTS-II-ABC-beta"/>
    <property type="match status" value="1"/>
</dbReference>
<dbReference type="RefSeq" id="WP_138471436.1">
    <property type="nucleotide sequence ID" value="NZ_VBTE01000011.1"/>
</dbReference>
<dbReference type="InterPro" id="IPR011297">
    <property type="entry name" value="PTS_IIABC_b_glu"/>
</dbReference>
<feature type="domain" description="PTS EIIA type-1" evidence="18">
    <location>
        <begin position="522"/>
        <end position="626"/>
    </location>
</feature>
<dbReference type="SUPFAM" id="SSF51261">
    <property type="entry name" value="Duplicated hybrid motif"/>
    <property type="match status" value="1"/>
</dbReference>
<dbReference type="PROSITE" id="PS01035">
    <property type="entry name" value="PTS_EIIB_TYPE_1_CYS"/>
    <property type="match status" value="1"/>
</dbReference>
<dbReference type="InterPro" id="IPR011055">
    <property type="entry name" value="Dup_hybrid_motif"/>
</dbReference>
<dbReference type="CDD" id="cd00212">
    <property type="entry name" value="PTS_IIB_glc"/>
    <property type="match status" value="1"/>
</dbReference>
<keyword evidence="7 17" id="KW-0812">Transmembrane</keyword>
<dbReference type="GO" id="GO:0005886">
    <property type="term" value="C:plasma membrane"/>
    <property type="evidence" value="ECO:0007669"/>
    <property type="project" value="UniProtKB-SubCell"/>
</dbReference>
<dbReference type="PANTHER" id="PTHR30175:SF1">
    <property type="entry name" value="PTS SYSTEM ARBUTIN-, CELLOBIOSE-, AND SALICIN-SPECIFIC EIIBC COMPONENT-RELATED"/>
    <property type="match status" value="1"/>
</dbReference>
<evidence type="ECO:0000256" key="13">
    <source>
        <dbReference type="ARBA" id="ARBA00048931"/>
    </source>
</evidence>
<evidence type="ECO:0000259" key="19">
    <source>
        <dbReference type="PROSITE" id="PS51098"/>
    </source>
</evidence>
<evidence type="ECO:0000256" key="7">
    <source>
        <dbReference type="ARBA" id="ARBA00022692"/>
    </source>
</evidence>
<comment type="subcellular location">
    <subcellularLocation>
        <location evidence="1">Cell membrane</location>
        <topology evidence="1">Multi-pass membrane protein</topology>
    </subcellularLocation>
</comment>
<feature type="transmembrane region" description="Helical" evidence="17">
    <location>
        <begin position="370"/>
        <end position="390"/>
    </location>
</feature>
<dbReference type="Gene3D" id="3.30.1360.60">
    <property type="entry name" value="Glucose permease domain IIB"/>
    <property type="match status" value="1"/>
</dbReference>
<evidence type="ECO:0000256" key="6">
    <source>
        <dbReference type="ARBA" id="ARBA00022683"/>
    </source>
</evidence>
<gene>
    <name evidence="21" type="ORF">FEZ48_04905</name>
</gene>
<feature type="transmembrane region" description="Helical" evidence="17">
    <location>
        <begin position="214"/>
        <end position="241"/>
    </location>
</feature>
<comment type="function">
    <text evidence="12">The phosphoenolpyruvate-dependent sugar phosphotransferase system (sugar PTS), a major carbohydrate active transport system, catalyzes the phosphorylation of incoming sugar substrates concomitantly with their translocation across the cell membrane. This system is involved in sucrose transport.</text>
</comment>
<feature type="transmembrane region" description="Helical" evidence="17">
    <location>
        <begin position="309"/>
        <end position="327"/>
    </location>
</feature>
<feature type="domain" description="PTS EIIB type-1" evidence="19">
    <location>
        <begin position="4"/>
        <end position="86"/>
    </location>
</feature>
<keyword evidence="3" id="KW-1003">Cell membrane</keyword>
<feature type="transmembrane region" description="Helical" evidence="17">
    <location>
        <begin position="396"/>
        <end position="421"/>
    </location>
</feature>
<feature type="active site" description="Phosphocysteine intermediate; for EIIB activity" evidence="16">
    <location>
        <position position="26"/>
    </location>
</feature>
<dbReference type="InterPro" id="IPR050558">
    <property type="entry name" value="PTS_Sugar-Specific_Components"/>
</dbReference>
<dbReference type="PROSITE" id="PS51098">
    <property type="entry name" value="PTS_EIIB_TYPE_1"/>
    <property type="match status" value="1"/>
</dbReference>
<evidence type="ECO:0000256" key="17">
    <source>
        <dbReference type="SAM" id="Phobius"/>
    </source>
</evidence>
<keyword evidence="6" id="KW-0598">Phosphotransferase system</keyword>
<evidence type="ECO:0000259" key="20">
    <source>
        <dbReference type="PROSITE" id="PS51103"/>
    </source>
</evidence>
<dbReference type="AlphaFoldDB" id="A0A5R9C521"/>
<feature type="transmembrane region" description="Helical" evidence="17">
    <location>
        <begin position="282"/>
        <end position="302"/>
    </location>
</feature>
<dbReference type="NCBIfam" id="TIGR00830">
    <property type="entry name" value="PTBA"/>
    <property type="match status" value="1"/>
</dbReference>
<dbReference type="EMBL" id="VBTE01000011">
    <property type="protein sequence ID" value="TLQ08019.1"/>
    <property type="molecule type" value="Genomic_DNA"/>
</dbReference>
<dbReference type="InterPro" id="IPR018113">
    <property type="entry name" value="PTrfase_EIIB_Cys"/>
</dbReference>
<feature type="transmembrane region" description="Helical" evidence="17">
    <location>
        <begin position="171"/>
        <end position="194"/>
    </location>
</feature>
<evidence type="ECO:0000256" key="14">
    <source>
        <dbReference type="ARBA" id="ARBA00074554"/>
    </source>
</evidence>
<dbReference type="STRING" id="191770.SAMN04488013_10884"/>
<evidence type="ECO:0000256" key="16">
    <source>
        <dbReference type="PROSITE-ProRule" id="PRU00421"/>
    </source>
</evidence>
<accession>A0A5R9C521</accession>
<evidence type="ECO:0000259" key="18">
    <source>
        <dbReference type="PROSITE" id="PS51093"/>
    </source>
</evidence>
<dbReference type="PROSITE" id="PS51093">
    <property type="entry name" value="PTS_EIIA_TYPE_1"/>
    <property type="match status" value="1"/>
</dbReference>
<evidence type="ECO:0000256" key="12">
    <source>
        <dbReference type="ARBA" id="ARBA00045139"/>
    </source>
</evidence>
<dbReference type="PROSITE" id="PS51103">
    <property type="entry name" value="PTS_EIIC_TYPE_1"/>
    <property type="match status" value="1"/>
</dbReference>
<dbReference type="InterPro" id="IPR003352">
    <property type="entry name" value="PTS_EIIC"/>
</dbReference>
<comment type="catalytic activity">
    <reaction evidence="13">
        <text>N(pros)-phospho-L-histidyl-[protein](out) + sucrose = sucrose 6(G)-phosphate(in) + L-histidyl-[protein]</text>
        <dbReference type="Rhea" id="RHEA:49236"/>
        <dbReference type="Rhea" id="RHEA-COMP:9745"/>
        <dbReference type="Rhea" id="RHEA-COMP:9746"/>
        <dbReference type="ChEBI" id="CHEBI:17992"/>
        <dbReference type="ChEBI" id="CHEBI:29979"/>
        <dbReference type="ChEBI" id="CHEBI:64837"/>
        <dbReference type="ChEBI" id="CHEBI:91002"/>
        <dbReference type="EC" id="2.7.1.211"/>
    </reaction>
</comment>
<organism evidence="21 22">
    <name type="scientific">Marinilactibacillus psychrotolerans</name>
    <dbReference type="NCBI Taxonomy" id="191770"/>
    <lineage>
        <taxon>Bacteria</taxon>
        <taxon>Bacillati</taxon>
        <taxon>Bacillota</taxon>
        <taxon>Bacilli</taxon>
        <taxon>Lactobacillales</taxon>
        <taxon>Carnobacteriaceae</taxon>
        <taxon>Marinilactibacillus</taxon>
    </lineage>
</organism>
<dbReference type="InterPro" id="IPR036878">
    <property type="entry name" value="Glu_permease_IIB"/>
</dbReference>
<name>A0A5R9C521_9LACT</name>
<dbReference type="GO" id="GO:0016301">
    <property type="term" value="F:kinase activity"/>
    <property type="evidence" value="ECO:0007669"/>
    <property type="project" value="UniProtKB-KW"/>
</dbReference>
<evidence type="ECO:0000256" key="11">
    <source>
        <dbReference type="ARBA" id="ARBA00044053"/>
    </source>
</evidence>
<dbReference type="InterPro" id="IPR013013">
    <property type="entry name" value="PTS_EIIC_1"/>
</dbReference>
<dbReference type="Pfam" id="PF00367">
    <property type="entry name" value="PTS_EIIB"/>
    <property type="match status" value="1"/>
</dbReference>
<dbReference type="FunFam" id="2.70.70.10:FF:000001">
    <property type="entry name" value="PTS system glucose-specific IIA component"/>
    <property type="match status" value="1"/>
</dbReference>
<dbReference type="PANTHER" id="PTHR30175">
    <property type="entry name" value="PHOSPHOTRANSFERASE SYSTEM TRANSPORT PROTEIN"/>
    <property type="match status" value="1"/>
</dbReference>
<reference evidence="21 22" key="1">
    <citation type="submission" date="2019-05" db="EMBL/GenBank/DDBJ databases">
        <title>The metagenome of a microbial culture collection derived from dairy environment covers the genomic content of the human microbiome.</title>
        <authorList>
            <person name="Roder T."/>
            <person name="Wuthrich D."/>
            <person name="Sattari Z."/>
            <person name="Von Ah U."/>
            <person name="Bar C."/>
            <person name="Ronchi F."/>
            <person name="Macpherson A.J."/>
            <person name="Ganal-Vonarburg S.C."/>
            <person name="Bruggmann R."/>
            <person name="Vergeres G."/>
        </authorList>
    </citation>
    <scope>NUCLEOTIDE SEQUENCE [LARGE SCALE GENOMIC DNA]</scope>
    <source>
        <strain evidence="21 22">FAM 24235</strain>
    </source>
</reference>
<evidence type="ECO:0000256" key="2">
    <source>
        <dbReference type="ARBA" id="ARBA00022448"/>
    </source>
</evidence>
<dbReference type="Gene3D" id="2.70.70.10">
    <property type="entry name" value="Glucose Permease (Domain IIA)"/>
    <property type="match status" value="1"/>
</dbReference>
<proteinExistence type="predicted"/>